<dbReference type="EMBL" id="MU004293">
    <property type="protein sequence ID" value="KAF2661595.1"/>
    <property type="molecule type" value="Genomic_DNA"/>
</dbReference>
<evidence type="ECO:0000313" key="3">
    <source>
        <dbReference type="Proteomes" id="UP000799324"/>
    </source>
</evidence>
<evidence type="ECO:0000313" key="2">
    <source>
        <dbReference type="EMBL" id="KAF2661595.1"/>
    </source>
</evidence>
<reference evidence="2" key="1">
    <citation type="journal article" date="2020" name="Stud. Mycol.">
        <title>101 Dothideomycetes genomes: a test case for predicting lifestyles and emergence of pathogens.</title>
        <authorList>
            <person name="Haridas S."/>
            <person name="Albert R."/>
            <person name="Binder M."/>
            <person name="Bloem J."/>
            <person name="Labutti K."/>
            <person name="Salamov A."/>
            <person name="Andreopoulos B."/>
            <person name="Baker S."/>
            <person name="Barry K."/>
            <person name="Bills G."/>
            <person name="Bluhm B."/>
            <person name="Cannon C."/>
            <person name="Castanera R."/>
            <person name="Culley D."/>
            <person name="Daum C."/>
            <person name="Ezra D."/>
            <person name="Gonzalez J."/>
            <person name="Henrissat B."/>
            <person name="Kuo A."/>
            <person name="Liang C."/>
            <person name="Lipzen A."/>
            <person name="Lutzoni F."/>
            <person name="Magnuson J."/>
            <person name="Mondo S."/>
            <person name="Nolan M."/>
            <person name="Ohm R."/>
            <person name="Pangilinan J."/>
            <person name="Park H.-J."/>
            <person name="Ramirez L."/>
            <person name="Alfaro M."/>
            <person name="Sun H."/>
            <person name="Tritt A."/>
            <person name="Yoshinaga Y."/>
            <person name="Zwiers L.-H."/>
            <person name="Turgeon B."/>
            <person name="Goodwin S."/>
            <person name="Spatafora J."/>
            <person name="Crous P."/>
            <person name="Grigoriev I."/>
        </authorList>
    </citation>
    <scope>NUCLEOTIDE SEQUENCE</scope>
    <source>
        <strain evidence="2">CBS 122681</strain>
    </source>
</reference>
<dbReference type="SUPFAM" id="SSF54695">
    <property type="entry name" value="POZ domain"/>
    <property type="match status" value="1"/>
</dbReference>
<dbReference type="Gene3D" id="3.30.710.10">
    <property type="entry name" value="Potassium Channel Kv1.1, Chain A"/>
    <property type="match status" value="1"/>
</dbReference>
<dbReference type="AlphaFoldDB" id="A0A6A6TNF4"/>
<dbReference type="Proteomes" id="UP000799324">
    <property type="component" value="Unassembled WGS sequence"/>
</dbReference>
<proteinExistence type="predicted"/>
<dbReference type="PROSITE" id="PS50097">
    <property type="entry name" value="BTB"/>
    <property type="match status" value="1"/>
</dbReference>
<feature type="domain" description="BTB" evidence="1">
    <location>
        <begin position="29"/>
        <end position="98"/>
    </location>
</feature>
<gene>
    <name evidence="2" type="ORF">K491DRAFT_710810</name>
</gene>
<dbReference type="PANTHER" id="PTHR47843">
    <property type="entry name" value="BTB DOMAIN-CONTAINING PROTEIN-RELATED"/>
    <property type="match status" value="1"/>
</dbReference>
<evidence type="ECO:0000259" key="1">
    <source>
        <dbReference type="PROSITE" id="PS50097"/>
    </source>
</evidence>
<dbReference type="PANTHER" id="PTHR47843:SF2">
    <property type="entry name" value="BTB DOMAIN-CONTAINING PROTEIN"/>
    <property type="match status" value="1"/>
</dbReference>
<protein>
    <recommendedName>
        <fullName evidence="1">BTB domain-containing protein</fullName>
    </recommendedName>
</protein>
<keyword evidence="3" id="KW-1185">Reference proteome</keyword>
<dbReference type="InterPro" id="IPR000210">
    <property type="entry name" value="BTB/POZ_dom"/>
</dbReference>
<organism evidence="2 3">
    <name type="scientific">Lophiostoma macrostomum CBS 122681</name>
    <dbReference type="NCBI Taxonomy" id="1314788"/>
    <lineage>
        <taxon>Eukaryota</taxon>
        <taxon>Fungi</taxon>
        <taxon>Dikarya</taxon>
        <taxon>Ascomycota</taxon>
        <taxon>Pezizomycotina</taxon>
        <taxon>Dothideomycetes</taxon>
        <taxon>Pleosporomycetidae</taxon>
        <taxon>Pleosporales</taxon>
        <taxon>Lophiostomataceae</taxon>
        <taxon>Lophiostoma</taxon>
    </lineage>
</organism>
<dbReference type="InterPro" id="IPR011333">
    <property type="entry name" value="SKP1/BTB/POZ_sf"/>
</dbReference>
<sequence length="233" mass="26459">MPTDPNGGTPAFSDNRTTGEATRLCGPFMNVVDQDGSSLAVIHKDVLCKSSHYFRNATKPEWSELRNEPYTIRLPVEQPEAFRLYAHWLYSKTLPLPEFKKETSVGYFEKFARAYVLGEALLDKLFKNEVINAILATNKKEAHSPIGRPVAIIYDGGSPARRLMADMCAVNFNEKDASWTNEFDDCPKEFFQDVVKIMTKWRRDVSPAIIYNAFGDYHEKDIVPANESPKVNE</sequence>
<accession>A0A6A6TNF4</accession>
<name>A0A6A6TNF4_9PLEO</name>
<dbReference type="CDD" id="cd18186">
    <property type="entry name" value="BTB_POZ_ZBTB_KLHL-like"/>
    <property type="match status" value="1"/>
</dbReference>
<dbReference type="OrthoDB" id="3794732at2759"/>